<dbReference type="Pfam" id="PF07617">
    <property type="entry name" value="DUF1579"/>
    <property type="match status" value="1"/>
</dbReference>
<dbReference type="Proteomes" id="UP000245391">
    <property type="component" value="Unassembled WGS sequence"/>
</dbReference>
<evidence type="ECO:0000313" key="2">
    <source>
        <dbReference type="Proteomes" id="UP000245391"/>
    </source>
</evidence>
<organism evidence="1 2">
    <name type="scientific">Pedobacter paludis</name>
    <dbReference type="NCBI Taxonomy" id="2203212"/>
    <lineage>
        <taxon>Bacteria</taxon>
        <taxon>Pseudomonadati</taxon>
        <taxon>Bacteroidota</taxon>
        <taxon>Sphingobacteriia</taxon>
        <taxon>Sphingobacteriales</taxon>
        <taxon>Sphingobacteriaceae</taxon>
        <taxon>Pedobacter</taxon>
    </lineage>
</organism>
<accession>A0A317EUR8</accession>
<reference evidence="2" key="1">
    <citation type="submission" date="2018-05" db="EMBL/GenBank/DDBJ databases">
        <title>Pedobacter paludis sp. nov., isolated from wetland soil.</title>
        <authorList>
            <person name="Zhang Y."/>
        </authorList>
    </citation>
    <scope>NUCLEOTIDE SEQUENCE [LARGE SCALE GENOMIC DNA]</scope>
    <source>
        <strain evidence="2">R-8</strain>
    </source>
</reference>
<dbReference type="OrthoDB" id="980859at2"/>
<sequence>MKKLKFICITAFLINSLIHFDLLAQKRDNPIDQMLANSHPGANHAQLDQLTGTWNFQDSKLVFVKGTLVRKPMYDGRFYMVEIIGGKLQLPVADGKMKEDRYQSLQIEGYDNVKSKFITISLNNHIGSDIQYQLGIYDANKKTFTYDWDSEMIKGEVKHNRRIITLIDGSHYTESFYELKSGQYINIRTLLYSKSE</sequence>
<name>A0A317EUR8_9SPHI</name>
<gene>
    <name evidence="1" type="ORF">DF947_21690</name>
</gene>
<protein>
    <recommendedName>
        <fullName evidence="3">DUF1579 domain-containing protein</fullName>
    </recommendedName>
</protein>
<dbReference type="AlphaFoldDB" id="A0A317EUR8"/>
<comment type="caution">
    <text evidence="1">The sequence shown here is derived from an EMBL/GenBank/DDBJ whole genome shotgun (WGS) entry which is preliminary data.</text>
</comment>
<dbReference type="RefSeq" id="WP_109932855.1">
    <property type="nucleotide sequence ID" value="NZ_QGNY01000012.1"/>
</dbReference>
<proteinExistence type="predicted"/>
<keyword evidence="2" id="KW-1185">Reference proteome</keyword>
<evidence type="ECO:0008006" key="3">
    <source>
        <dbReference type="Google" id="ProtNLM"/>
    </source>
</evidence>
<dbReference type="EMBL" id="QGNY01000012">
    <property type="protein sequence ID" value="PWS29663.1"/>
    <property type="molecule type" value="Genomic_DNA"/>
</dbReference>
<evidence type="ECO:0000313" key="1">
    <source>
        <dbReference type="EMBL" id="PWS29663.1"/>
    </source>
</evidence>
<dbReference type="InterPro" id="IPR011473">
    <property type="entry name" value="DUF1579"/>
</dbReference>